<reference evidence="7 8" key="1">
    <citation type="journal article" date="2014" name="Nat. Commun.">
        <title>Klebsormidium flaccidum genome reveals primary factors for plant terrestrial adaptation.</title>
        <authorList>
            <person name="Hori K."/>
            <person name="Maruyama F."/>
            <person name="Fujisawa T."/>
            <person name="Togashi T."/>
            <person name="Yamamoto N."/>
            <person name="Seo M."/>
            <person name="Sato S."/>
            <person name="Yamada T."/>
            <person name="Mori H."/>
            <person name="Tajima N."/>
            <person name="Moriyama T."/>
            <person name="Ikeuchi M."/>
            <person name="Watanabe M."/>
            <person name="Wada H."/>
            <person name="Kobayashi K."/>
            <person name="Saito M."/>
            <person name="Masuda T."/>
            <person name="Sasaki-Sekimoto Y."/>
            <person name="Mashiguchi K."/>
            <person name="Awai K."/>
            <person name="Shimojima M."/>
            <person name="Masuda S."/>
            <person name="Iwai M."/>
            <person name="Nobusawa T."/>
            <person name="Narise T."/>
            <person name="Kondo S."/>
            <person name="Saito H."/>
            <person name="Sato R."/>
            <person name="Murakawa M."/>
            <person name="Ihara Y."/>
            <person name="Oshima-Yamada Y."/>
            <person name="Ohtaka K."/>
            <person name="Satoh M."/>
            <person name="Sonobe K."/>
            <person name="Ishii M."/>
            <person name="Ohtani R."/>
            <person name="Kanamori-Sato M."/>
            <person name="Honoki R."/>
            <person name="Miyazaki D."/>
            <person name="Mochizuki H."/>
            <person name="Umetsu J."/>
            <person name="Higashi K."/>
            <person name="Shibata D."/>
            <person name="Kamiya Y."/>
            <person name="Sato N."/>
            <person name="Nakamura Y."/>
            <person name="Tabata S."/>
            <person name="Ida S."/>
            <person name="Kurokawa K."/>
            <person name="Ohta H."/>
        </authorList>
    </citation>
    <scope>NUCLEOTIDE SEQUENCE [LARGE SCALE GENOMIC DNA]</scope>
    <source>
        <strain evidence="7 8">NIES-2285</strain>
    </source>
</reference>
<dbReference type="GO" id="GO:0098876">
    <property type="term" value="P:vesicle-mediated transport to the plasma membrane"/>
    <property type="evidence" value="ECO:0000318"/>
    <property type="project" value="GO_Central"/>
</dbReference>
<dbReference type="STRING" id="105231.A0A1Y1HQF7"/>
<keyword evidence="4 6" id="KW-0472">Membrane</keyword>
<evidence type="ECO:0000256" key="4">
    <source>
        <dbReference type="ARBA" id="ARBA00023136"/>
    </source>
</evidence>
<keyword evidence="8" id="KW-1185">Reference proteome</keyword>
<protein>
    <submittedName>
        <fullName evidence="7">Uncharacterized protein</fullName>
    </submittedName>
</protein>
<feature type="transmembrane region" description="Helical" evidence="6">
    <location>
        <begin position="277"/>
        <end position="298"/>
    </location>
</feature>
<gene>
    <name evidence="7" type="ORF">KFL_000190440</name>
</gene>
<dbReference type="GO" id="GO:1900458">
    <property type="term" value="P:negative regulation of brassinosteroid mediated signaling pathway"/>
    <property type="evidence" value="ECO:0000318"/>
    <property type="project" value="GO_Central"/>
</dbReference>
<evidence type="ECO:0000313" key="7">
    <source>
        <dbReference type="EMBL" id="GAQ78826.1"/>
    </source>
</evidence>
<feature type="transmembrane region" description="Helical" evidence="6">
    <location>
        <begin position="245"/>
        <end position="265"/>
    </location>
</feature>
<organism evidence="7 8">
    <name type="scientific">Klebsormidium nitens</name>
    <name type="common">Green alga</name>
    <name type="synonym">Ulothrix nitens</name>
    <dbReference type="NCBI Taxonomy" id="105231"/>
    <lineage>
        <taxon>Eukaryota</taxon>
        <taxon>Viridiplantae</taxon>
        <taxon>Streptophyta</taxon>
        <taxon>Klebsormidiophyceae</taxon>
        <taxon>Klebsormidiales</taxon>
        <taxon>Klebsormidiaceae</taxon>
        <taxon>Klebsormidium</taxon>
    </lineage>
</organism>
<dbReference type="GO" id="GO:0022857">
    <property type="term" value="F:transmembrane transporter activity"/>
    <property type="evidence" value="ECO:0000318"/>
    <property type="project" value="GO_Central"/>
</dbReference>
<sequence length="475" mass="53357">MADSWVELHNLALEVAGFFVLVSVSLSAYLILQHFTAFNKPEEQKWIVCCIFMVPAYSIDSWITLKYPQSALIFNLLRDCYEAYTIYAFGSFLIECMGGEDKVIQKLEANVEKVPTSQTPLLEAGYGGSRGPVLLYSRDELFYHPPPMCCLPPWRMGKQFYMAIKFGTVQYMILKVLCTLATWILSLAHVYGEGEFRWNRGYPYIATIINFSQMWALYCLLQFYLHSKEWLAHISPVGKFACIKAVIFVTWWQGLAIALLFNLRMSQAEVNVPLQNAIQAFLICIEMCVASVAHLYVFPATPYQRMSIIADASQVTLLTDVAAGDAPPSPTEVMESERPPYIPTEKSVTLFHESMQDALVGANRQVVEDVTTTVAQVVEPIEQFNAVVRDTLDVFGRWGPKRTDGVRDDSWLSGPAGEDPEKRHYGKGSQSDGGRTHGKTKSYGSIQTVDPHIDGQIWQSPGLSKLKMPKRKGPS</sequence>
<name>A0A1Y1HQF7_KLENI</name>
<evidence type="ECO:0000256" key="3">
    <source>
        <dbReference type="ARBA" id="ARBA00022989"/>
    </source>
</evidence>
<dbReference type="OrthoDB" id="5348404at2759"/>
<accession>A0A1Y1HQF7</accession>
<dbReference type="AlphaFoldDB" id="A0A1Y1HQF7"/>
<evidence type="ECO:0000256" key="6">
    <source>
        <dbReference type="SAM" id="Phobius"/>
    </source>
</evidence>
<dbReference type="OMA" id="KPWRLGM"/>
<evidence type="ECO:0000256" key="1">
    <source>
        <dbReference type="ARBA" id="ARBA00004141"/>
    </source>
</evidence>
<evidence type="ECO:0000313" key="8">
    <source>
        <dbReference type="Proteomes" id="UP000054558"/>
    </source>
</evidence>
<dbReference type="Pfam" id="PF03619">
    <property type="entry name" value="Solute_trans_a"/>
    <property type="match status" value="1"/>
</dbReference>
<evidence type="ECO:0000256" key="5">
    <source>
        <dbReference type="SAM" id="MobiDB-lite"/>
    </source>
</evidence>
<feature type="region of interest" description="Disordered" evidence="5">
    <location>
        <begin position="398"/>
        <end position="475"/>
    </location>
</feature>
<feature type="transmembrane region" description="Helical" evidence="6">
    <location>
        <begin position="12"/>
        <end position="32"/>
    </location>
</feature>
<dbReference type="InterPro" id="IPR005178">
    <property type="entry name" value="Ostalpha/TMEM184C"/>
</dbReference>
<keyword evidence="3 6" id="KW-1133">Transmembrane helix</keyword>
<comment type="subcellular location">
    <subcellularLocation>
        <location evidence="1">Membrane</location>
        <topology evidence="1">Multi-pass membrane protein</topology>
    </subcellularLocation>
</comment>
<feature type="transmembrane region" description="Helical" evidence="6">
    <location>
        <begin position="172"/>
        <end position="192"/>
    </location>
</feature>
<evidence type="ECO:0000256" key="2">
    <source>
        <dbReference type="ARBA" id="ARBA00022692"/>
    </source>
</evidence>
<dbReference type="GO" id="GO:0016020">
    <property type="term" value="C:membrane"/>
    <property type="evidence" value="ECO:0000318"/>
    <property type="project" value="GO_Central"/>
</dbReference>
<feature type="compositionally biased region" description="Basic and acidic residues" evidence="5">
    <location>
        <begin position="401"/>
        <end position="410"/>
    </location>
</feature>
<dbReference type="EMBL" id="DF236968">
    <property type="protein sequence ID" value="GAQ78826.1"/>
    <property type="molecule type" value="Genomic_DNA"/>
</dbReference>
<dbReference type="Proteomes" id="UP000054558">
    <property type="component" value="Unassembled WGS sequence"/>
</dbReference>
<keyword evidence="2 6" id="KW-0812">Transmembrane</keyword>
<proteinExistence type="predicted"/>
<dbReference type="PANTHER" id="PTHR23423">
    <property type="entry name" value="ORGANIC SOLUTE TRANSPORTER-RELATED"/>
    <property type="match status" value="1"/>
</dbReference>
<feature type="transmembrane region" description="Helical" evidence="6">
    <location>
        <begin position="204"/>
        <end position="225"/>
    </location>
</feature>
<dbReference type="SMART" id="SM01417">
    <property type="entry name" value="Solute_trans_a"/>
    <property type="match status" value="1"/>
</dbReference>